<dbReference type="GO" id="GO:0006261">
    <property type="term" value="P:DNA-templated DNA replication"/>
    <property type="evidence" value="ECO:0007669"/>
    <property type="project" value="TreeGrafter"/>
</dbReference>
<organism evidence="4">
    <name type="scientific">Fopius arisanus</name>
    <dbReference type="NCBI Taxonomy" id="64838"/>
    <lineage>
        <taxon>Eukaryota</taxon>
        <taxon>Metazoa</taxon>
        <taxon>Ecdysozoa</taxon>
        <taxon>Arthropoda</taxon>
        <taxon>Hexapoda</taxon>
        <taxon>Insecta</taxon>
        <taxon>Pterygota</taxon>
        <taxon>Neoptera</taxon>
        <taxon>Endopterygota</taxon>
        <taxon>Hymenoptera</taxon>
        <taxon>Apocrita</taxon>
        <taxon>Ichneumonoidea</taxon>
        <taxon>Braconidae</taxon>
        <taxon>Opiinae</taxon>
        <taxon>Fopius</taxon>
    </lineage>
</organism>
<dbReference type="InterPro" id="IPR001680">
    <property type="entry name" value="WD40_rpt"/>
</dbReference>
<evidence type="ECO:0000256" key="3">
    <source>
        <dbReference type="PROSITE-ProRule" id="PRU00221"/>
    </source>
</evidence>
<dbReference type="Gene3D" id="2.130.10.10">
    <property type="entry name" value="YVTN repeat-like/Quinoprotein amine dehydrogenase"/>
    <property type="match status" value="2"/>
</dbReference>
<feature type="repeat" description="WD" evidence="3">
    <location>
        <begin position="119"/>
        <end position="152"/>
    </location>
</feature>
<dbReference type="OrthoDB" id="756370at2759"/>
<dbReference type="RefSeq" id="XP_011307856.1">
    <property type="nucleotide sequence ID" value="XM_011309554.1"/>
</dbReference>
<evidence type="ECO:0000313" key="6">
    <source>
        <dbReference type="RefSeq" id="XP_011307856.1"/>
    </source>
</evidence>
<dbReference type="InterPro" id="IPR015943">
    <property type="entry name" value="WD40/YVTN_repeat-like_dom_sf"/>
</dbReference>
<accession>A0A0C9QZS8</accession>
<dbReference type="InterPro" id="IPR019775">
    <property type="entry name" value="WD40_repeat_CS"/>
</dbReference>
<reference evidence="4" key="1">
    <citation type="submission" date="2015-01" db="EMBL/GenBank/DDBJ databases">
        <title>Transcriptome Assembly of Fopius arisanus.</title>
        <authorList>
            <person name="Geib S."/>
        </authorList>
    </citation>
    <scope>NUCLEOTIDE SEQUENCE</scope>
</reference>
<gene>
    <name evidence="4" type="primary">wdr18</name>
    <name evidence="6" type="synonym">LOC105269378</name>
    <name evidence="4" type="ORF">g.19742</name>
</gene>
<dbReference type="KEGG" id="fas:105269378"/>
<dbReference type="GeneID" id="105269378"/>
<sequence length="413" mass="45648">MKDGREVLLTSDTSGESWSVAMWDPLTGSMLSQFRNASPIASNSLQLLKDSYLLGADATKPRIHIWPVNSQVPVANLRLTTPGKVSALSCTSCGTYISAAVDEKVFIWQTSTGKLLKTLARHYQAVTCLKFSSDGSHLATAGQDGLVFIYSVARVINDYQEARPLHGFSDHTLGVKGIYFGAFGARCRIVTVSLDRTARIYDANSGVQLLTLIFDVPLTSVCLDKRECSMFVGCINGHIRQFDLRNPPRGREHHVPGDKEEKGIFFKGHTSSVNNLSVSIDCITLLSGSADGNVNIWNIPSCQVIRSIQHKGGITNALFVPHYANFNVNVLKPKLLVKPLQRIVNEDNGILEIVKCGEDDLLNPQDFFQESGEYSGNIELEKKLSESRAEIERLKKINSEMFKYGVKCLLHKK</sequence>
<keyword evidence="2" id="KW-0677">Repeat</keyword>
<keyword evidence="5" id="KW-1185">Reference proteome</keyword>
<evidence type="ECO:0000313" key="5">
    <source>
        <dbReference type="Proteomes" id="UP000694866"/>
    </source>
</evidence>
<dbReference type="PROSITE" id="PS50294">
    <property type="entry name" value="WD_REPEATS_REGION"/>
    <property type="match status" value="2"/>
</dbReference>
<dbReference type="AlphaFoldDB" id="A0A0C9QZS8"/>
<dbReference type="Proteomes" id="UP000694866">
    <property type="component" value="Unplaced"/>
</dbReference>
<dbReference type="PROSITE" id="PS00678">
    <property type="entry name" value="WD_REPEATS_1"/>
    <property type="match status" value="1"/>
</dbReference>
<reference evidence="6" key="2">
    <citation type="submission" date="2025-04" db="UniProtKB">
        <authorList>
            <consortium name="RefSeq"/>
        </authorList>
    </citation>
    <scope>IDENTIFICATION</scope>
    <source>
        <strain evidence="6">USDA-PBARC FA_bdor</strain>
        <tissue evidence="6">Whole organism</tissue>
    </source>
</reference>
<name>A0A0C9QZS8_9HYME</name>
<keyword evidence="1 3" id="KW-0853">WD repeat</keyword>
<dbReference type="EMBL" id="GBYB01001220">
    <property type="protein sequence ID" value="JAG70987.1"/>
    <property type="molecule type" value="Transcribed_RNA"/>
</dbReference>
<dbReference type="GO" id="GO:0006364">
    <property type="term" value="P:rRNA processing"/>
    <property type="evidence" value="ECO:0007669"/>
    <property type="project" value="TreeGrafter"/>
</dbReference>
<evidence type="ECO:0000256" key="1">
    <source>
        <dbReference type="ARBA" id="ARBA00022574"/>
    </source>
</evidence>
<dbReference type="PANTHER" id="PTHR18763:SF0">
    <property type="entry name" value="WD REPEAT-CONTAINING PROTEIN 18"/>
    <property type="match status" value="1"/>
</dbReference>
<dbReference type="GO" id="GO:0005656">
    <property type="term" value="C:nuclear pre-replicative complex"/>
    <property type="evidence" value="ECO:0007669"/>
    <property type="project" value="TreeGrafter"/>
</dbReference>
<evidence type="ECO:0000313" key="4">
    <source>
        <dbReference type="EMBL" id="JAG70987.1"/>
    </source>
</evidence>
<dbReference type="InterPro" id="IPR036322">
    <property type="entry name" value="WD40_repeat_dom_sf"/>
</dbReference>
<protein>
    <submittedName>
        <fullName evidence="6">WD repeat-containing protein 18</fullName>
    </submittedName>
    <submittedName>
        <fullName evidence="4">Wdr18 protein</fullName>
    </submittedName>
</protein>
<accession>A0A9R1U3N3</accession>
<proteinExistence type="predicted"/>
<evidence type="ECO:0000256" key="2">
    <source>
        <dbReference type="ARBA" id="ARBA00022737"/>
    </source>
</evidence>
<dbReference type="GO" id="GO:0120330">
    <property type="term" value="C:rixosome complex"/>
    <property type="evidence" value="ECO:0007669"/>
    <property type="project" value="TreeGrafter"/>
</dbReference>
<dbReference type="PANTHER" id="PTHR18763">
    <property type="entry name" value="WD-REPEAT PROTEIN 18"/>
    <property type="match status" value="1"/>
</dbReference>
<dbReference type="SMART" id="SM00320">
    <property type="entry name" value="WD40"/>
    <property type="match status" value="5"/>
</dbReference>
<dbReference type="SUPFAM" id="SSF50978">
    <property type="entry name" value="WD40 repeat-like"/>
    <property type="match status" value="1"/>
</dbReference>
<feature type="repeat" description="WD" evidence="3">
    <location>
        <begin position="266"/>
        <end position="307"/>
    </location>
</feature>
<dbReference type="InterPro" id="IPR045227">
    <property type="entry name" value="WDR18/Ipi3/RID3"/>
</dbReference>
<dbReference type="PROSITE" id="PS50082">
    <property type="entry name" value="WD_REPEATS_2"/>
    <property type="match status" value="2"/>
</dbReference>
<dbReference type="Pfam" id="PF00400">
    <property type="entry name" value="WD40"/>
    <property type="match status" value="2"/>
</dbReference>